<feature type="compositionally biased region" description="Basic and acidic residues" evidence="1">
    <location>
        <begin position="152"/>
        <end position="164"/>
    </location>
</feature>
<dbReference type="EMBL" id="CADCUC010000230">
    <property type="protein sequence ID" value="CAA9324678.1"/>
    <property type="molecule type" value="Genomic_DNA"/>
</dbReference>
<name>A0A6J4L7I7_9HYPH</name>
<feature type="compositionally biased region" description="Basic residues" evidence="1">
    <location>
        <begin position="81"/>
        <end position="90"/>
    </location>
</feature>
<feature type="compositionally biased region" description="Low complexity" evidence="1">
    <location>
        <begin position="14"/>
        <end position="26"/>
    </location>
</feature>
<organism evidence="2">
    <name type="scientific">uncultured Microvirga sp</name>
    <dbReference type="NCBI Taxonomy" id="412392"/>
    <lineage>
        <taxon>Bacteria</taxon>
        <taxon>Pseudomonadati</taxon>
        <taxon>Pseudomonadota</taxon>
        <taxon>Alphaproteobacteria</taxon>
        <taxon>Hyphomicrobiales</taxon>
        <taxon>Methylobacteriaceae</taxon>
        <taxon>Microvirga</taxon>
        <taxon>environmental samples</taxon>
    </lineage>
</organism>
<evidence type="ECO:0000313" key="2">
    <source>
        <dbReference type="EMBL" id="CAA9324678.1"/>
    </source>
</evidence>
<feature type="non-terminal residue" evidence="2">
    <location>
        <position position="1"/>
    </location>
</feature>
<feature type="compositionally biased region" description="Basic residues" evidence="1">
    <location>
        <begin position="38"/>
        <end position="62"/>
    </location>
</feature>
<accession>A0A6J4L7I7</accession>
<feature type="compositionally biased region" description="Basic and acidic residues" evidence="1">
    <location>
        <begin position="195"/>
        <end position="206"/>
    </location>
</feature>
<dbReference type="AlphaFoldDB" id="A0A6J4L7I7"/>
<feature type="compositionally biased region" description="Basic residues" evidence="1">
    <location>
        <begin position="142"/>
        <end position="151"/>
    </location>
</feature>
<feature type="compositionally biased region" description="Basic residues" evidence="1">
    <location>
        <begin position="165"/>
        <end position="177"/>
    </location>
</feature>
<feature type="region of interest" description="Disordered" evidence="1">
    <location>
        <begin position="1"/>
        <end position="213"/>
    </location>
</feature>
<evidence type="ECO:0000256" key="1">
    <source>
        <dbReference type="SAM" id="MobiDB-lite"/>
    </source>
</evidence>
<feature type="non-terminal residue" evidence="2">
    <location>
        <position position="213"/>
    </location>
</feature>
<proteinExistence type="predicted"/>
<gene>
    <name evidence="2" type="ORF">AVDCRST_MAG90-1179</name>
</gene>
<protein>
    <submittedName>
        <fullName evidence="2">DNA translocase FtsK</fullName>
    </submittedName>
</protein>
<reference evidence="2" key="1">
    <citation type="submission" date="2020-02" db="EMBL/GenBank/DDBJ databases">
        <authorList>
            <person name="Meier V. D."/>
        </authorList>
    </citation>
    <scope>NUCLEOTIDE SEQUENCE</scope>
    <source>
        <strain evidence="2">AVDCRST_MAG90</strain>
    </source>
</reference>
<sequence length="213" mass="23592">AYHPPLVRHDGKPLGRLPGFPRPTGGRTRRPGADRGRGGHHGSARHLVGRRSKPQPRHRRAGPQHLGRAGRDRGRSGHAAFRSRRRRAAHAPRPVGLGPSARPKSAAAAPAAGALGRRLRGCDRGGERPAADRPVAPADRPRRGHGRRAARGRQDRARRFERAGFRARRLRLCGRRHPGLDGGLRLRPRRGWTGRGERLSARPERNPRRRRGD</sequence>
<feature type="compositionally biased region" description="Basic and acidic residues" evidence="1">
    <location>
        <begin position="120"/>
        <end position="131"/>
    </location>
</feature>
<feature type="compositionally biased region" description="Low complexity" evidence="1">
    <location>
        <begin position="91"/>
        <end position="116"/>
    </location>
</feature>